<feature type="transmembrane region" description="Helical" evidence="2">
    <location>
        <begin position="378"/>
        <end position="399"/>
    </location>
</feature>
<feature type="transmembrane region" description="Helical" evidence="2">
    <location>
        <begin position="281"/>
        <end position="301"/>
    </location>
</feature>
<organism evidence="4 5">
    <name type="scientific">Planotetraspora kaengkrachanensis</name>
    <dbReference type="NCBI Taxonomy" id="575193"/>
    <lineage>
        <taxon>Bacteria</taxon>
        <taxon>Bacillati</taxon>
        <taxon>Actinomycetota</taxon>
        <taxon>Actinomycetes</taxon>
        <taxon>Streptosporangiales</taxon>
        <taxon>Streptosporangiaceae</taxon>
        <taxon>Planotetraspora</taxon>
    </lineage>
</organism>
<dbReference type="GO" id="GO:0016747">
    <property type="term" value="F:acyltransferase activity, transferring groups other than amino-acyl groups"/>
    <property type="evidence" value="ECO:0007669"/>
    <property type="project" value="InterPro"/>
</dbReference>
<dbReference type="InterPro" id="IPR002656">
    <property type="entry name" value="Acyl_transf_3_dom"/>
</dbReference>
<keyword evidence="2" id="KW-1133">Transmembrane helix</keyword>
<evidence type="ECO:0000313" key="4">
    <source>
        <dbReference type="EMBL" id="GIG82988.1"/>
    </source>
</evidence>
<keyword evidence="5" id="KW-1185">Reference proteome</keyword>
<dbReference type="AlphaFoldDB" id="A0A8J3PXP4"/>
<proteinExistence type="predicted"/>
<dbReference type="Pfam" id="PF01757">
    <property type="entry name" value="Acyl_transf_3"/>
    <property type="match status" value="1"/>
</dbReference>
<name>A0A8J3PXP4_9ACTN</name>
<keyword evidence="4" id="KW-0012">Acyltransferase</keyword>
<dbReference type="EMBL" id="BONV01000035">
    <property type="protein sequence ID" value="GIG82988.1"/>
    <property type="molecule type" value="Genomic_DNA"/>
</dbReference>
<evidence type="ECO:0000259" key="3">
    <source>
        <dbReference type="Pfam" id="PF01757"/>
    </source>
</evidence>
<feature type="transmembrane region" description="Helical" evidence="2">
    <location>
        <begin position="147"/>
        <end position="169"/>
    </location>
</feature>
<dbReference type="Proteomes" id="UP000630097">
    <property type="component" value="Unassembled WGS sequence"/>
</dbReference>
<feature type="domain" description="Acyltransferase 3" evidence="3">
    <location>
        <begin position="20"/>
        <end position="395"/>
    </location>
</feature>
<feature type="compositionally biased region" description="Basic and acidic residues" evidence="1">
    <location>
        <begin position="417"/>
        <end position="432"/>
    </location>
</feature>
<evidence type="ECO:0000256" key="1">
    <source>
        <dbReference type="SAM" id="MobiDB-lite"/>
    </source>
</evidence>
<comment type="caution">
    <text evidence="4">The sequence shown here is derived from an EMBL/GenBank/DDBJ whole genome shotgun (WGS) entry which is preliminary data.</text>
</comment>
<feature type="transmembrane region" description="Helical" evidence="2">
    <location>
        <begin position="203"/>
        <end position="221"/>
    </location>
</feature>
<protein>
    <submittedName>
        <fullName evidence="4">Acyltransferase</fullName>
    </submittedName>
</protein>
<feature type="transmembrane region" description="Helical" evidence="2">
    <location>
        <begin position="96"/>
        <end position="116"/>
    </location>
</feature>
<dbReference type="GO" id="GO:0000271">
    <property type="term" value="P:polysaccharide biosynthetic process"/>
    <property type="evidence" value="ECO:0007669"/>
    <property type="project" value="TreeGrafter"/>
</dbReference>
<accession>A0A8J3PXP4</accession>
<keyword evidence="2" id="KW-0812">Transmembrane</keyword>
<evidence type="ECO:0000256" key="2">
    <source>
        <dbReference type="SAM" id="Phobius"/>
    </source>
</evidence>
<keyword evidence="4" id="KW-0808">Transferase</keyword>
<dbReference type="InterPro" id="IPR050879">
    <property type="entry name" value="Acyltransferase_3"/>
</dbReference>
<dbReference type="PANTHER" id="PTHR23028:SF53">
    <property type="entry name" value="ACYL_TRANSF_3 DOMAIN-CONTAINING PROTEIN"/>
    <property type="match status" value="1"/>
</dbReference>
<feature type="transmembrane region" description="Helical" evidence="2">
    <location>
        <begin position="313"/>
        <end position="333"/>
    </location>
</feature>
<feature type="transmembrane region" description="Helical" evidence="2">
    <location>
        <begin position="228"/>
        <end position="244"/>
    </location>
</feature>
<dbReference type="GO" id="GO:0016020">
    <property type="term" value="C:membrane"/>
    <property type="evidence" value="ECO:0007669"/>
    <property type="project" value="TreeGrafter"/>
</dbReference>
<feature type="transmembrane region" description="Helical" evidence="2">
    <location>
        <begin position="59"/>
        <end position="76"/>
    </location>
</feature>
<keyword evidence="2" id="KW-0472">Membrane</keyword>
<gene>
    <name evidence="4" type="primary">exoZ</name>
    <name evidence="4" type="ORF">Pka01_61150</name>
</gene>
<feature type="transmembrane region" description="Helical" evidence="2">
    <location>
        <begin position="176"/>
        <end position="197"/>
    </location>
</feature>
<reference evidence="4 5" key="1">
    <citation type="submission" date="2021-01" db="EMBL/GenBank/DDBJ databases">
        <title>Whole genome shotgun sequence of Planotetraspora kaengkrachanensis NBRC 104272.</title>
        <authorList>
            <person name="Komaki H."/>
            <person name="Tamura T."/>
        </authorList>
    </citation>
    <scope>NUCLEOTIDE SEQUENCE [LARGE SCALE GENOMIC DNA]</scope>
    <source>
        <strain evidence="4 5">NBRC 104272</strain>
    </source>
</reference>
<sequence length="458" mass="49909">MLVATRSAPSPSSSKSTRQSWLDTLRGFAALIVVFEHSLDALLPEIRRWVSPWFDFGQYGVLVFFLVSGYVVPVSLERRGSVRGFWITRFFRLYPLWGLAAVVGTVFGTAGVYSALPAQAARQPVTFTLAHMTMLQDLLQVPSVVNVFWTLSYEMAFYLLVTAMFVFGVHRASTRASLTFAVCALIAGALVPAGWLSHNMGQGVVEVAAVALVGGIAAALSTHHDVRRHGAALIAVLALILLTLNSRVGAWQSLIILATMFGGTAIHRMERSPAGWVRSRWMIGLVPVLSVTAAVVLGPGWGMSEAEQHAFKWSWSTAVVAAWLTFAAGLALRRRRLPPLLVWLGLVSYSIYLLHPLILQVVRRLTVDPSGIPLPVRLAWEAALFTTAIGCAALSYHFIEKPAQHLGRRLARAADERERHRSHLEGASRESRANVTPARETSSRAGCSTPTGRSSRAG</sequence>
<dbReference type="PANTHER" id="PTHR23028">
    <property type="entry name" value="ACETYLTRANSFERASE"/>
    <property type="match status" value="1"/>
</dbReference>
<evidence type="ECO:0000313" key="5">
    <source>
        <dbReference type="Proteomes" id="UP000630097"/>
    </source>
</evidence>
<feature type="region of interest" description="Disordered" evidence="1">
    <location>
        <begin position="417"/>
        <end position="458"/>
    </location>
</feature>
<feature type="transmembrane region" description="Helical" evidence="2">
    <location>
        <begin position="340"/>
        <end position="358"/>
    </location>
</feature>
<feature type="transmembrane region" description="Helical" evidence="2">
    <location>
        <begin position="250"/>
        <end position="269"/>
    </location>
</feature>
<feature type="compositionally biased region" description="Polar residues" evidence="1">
    <location>
        <begin position="439"/>
        <end position="458"/>
    </location>
</feature>